<sequence>MKMQWLRYTSENKHRFQFKYSNSEDVLFNFVNVSKRKTDNQVNALQLLFQNGRPIEKKKKQDLMELPPYIPPIVHPFYEGLSTSATTVDELAEQADRENFDPVDDENT</sequence>
<accession>A0A9P0DE39</accession>
<organism evidence="2 3">
    <name type="scientific">Psylliodes chrysocephalus</name>
    <dbReference type="NCBI Taxonomy" id="3402493"/>
    <lineage>
        <taxon>Eukaryota</taxon>
        <taxon>Metazoa</taxon>
        <taxon>Ecdysozoa</taxon>
        <taxon>Arthropoda</taxon>
        <taxon>Hexapoda</taxon>
        <taxon>Insecta</taxon>
        <taxon>Pterygota</taxon>
        <taxon>Neoptera</taxon>
        <taxon>Endopterygota</taxon>
        <taxon>Coleoptera</taxon>
        <taxon>Polyphaga</taxon>
        <taxon>Cucujiformia</taxon>
        <taxon>Chrysomeloidea</taxon>
        <taxon>Chrysomelidae</taxon>
        <taxon>Galerucinae</taxon>
        <taxon>Alticini</taxon>
        <taxon>Psylliodes</taxon>
    </lineage>
</organism>
<evidence type="ECO:0000313" key="2">
    <source>
        <dbReference type="EMBL" id="CAH1114717.1"/>
    </source>
</evidence>
<protein>
    <submittedName>
        <fullName evidence="2">Uncharacterized protein</fullName>
    </submittedName>
</protein>
<dbReference type="AlphaFoldDB" id="A0A9P0DE39"/>
<reference evidence="2" key="1">
    <citation type="submission" date="2022-01" db="EMBL/GenBank/DDBJ databases">
        <authorList>
            <person name="King R."/>
        </authorList>
    </citation>
    <scope>NUCLEOTIDE SEQUENCE</scope>
</reference>
<dbReference type="EMBL" id="OV651820">
    <property type="protein sequence ID" value="CAH1114717.1"/>
    <property type="molecule type" value="Genomic_DNA"/>
</dbReference>
<feature type="region of interest" description="Disordered" evidence="1">
    <location>
        <begin position="88"/>
        <end position="108"/>
    </location>
</feature>
<evidence type="ECO:0000313" key="3">
    <source>
        <dbReference type="Proteomes" id="UP001153636"/>
    </source>
</evidence>
<dbReference type="OrthoDB" id="6769113at2759"/>
<gene>
    <name evidence="2" type="ORF">PSYICH_LOCUS14259</name>
</gene>
<name>A0A9P0DE39_9CUCU</name>
<proteinExistence type="predicted"/>
<evidence type="ECO:0000256" key="1">
    <source>
        <dbReference type="SAM" id="MobiDB-lite"/>
    </source>
</evidence>
<keyword evidence="3" id="KW-1185">Reference proteome</keyword>
<dbReference type="Proteomes" id="UP001153636">
    <property type="component" value="Chromosome 8"/>
</dbReference>